<evidence type="ECO:0000256" key="1">
    <source>
        <dbReference type="SAM" id="Phobius"/>
    </source>
</evidence>
<organism evidence="2">
    <name type="scientific">hydrothermal vent metagenome</name>
    <dbReference type="NCBI Taxonomy" id="652676"/>
    <lineage>
        <taxon>unclassified sequences</taxon>
        <taxon>metagenomes</taxon>
        <taxon>ecological metagenomes</taxon>
    </lineage>
</organism>
<accession>A0A3B0U141</accession>
<evidence type="ECO:0000313" key="2">
    <source>
        <dbReference type="EMBL" id="VAW22063.1"/>
    </source>
</evidence>
<feature type="transmembrane region" description="Helical" evidence="1">
    <location>
        <begin position="21"/>
        <end position="38"/>
    </location>
</feature>
<dbReference type="AlphaFoldDB" id="A0A3B0U141"/>
<name>A0A3B0U141_9ZZZZ</name>
<proteinExistence type="predicted"/>
<dbReference type="EMBL" id="UOEO01000196">
    <property type="protein sequence ID" value="VAW22063.1"/>
    <property type="molecule type" value="Genomic_DNA"/>
</dbReference>
<keyword evidence="1" id="KW-1133">Transmembrane helix</keyword>
<reference evidence="2" key="1">
    <citation type="submission" date="2018-06" db="EMBL/GenBank/DDBJ databases">
        <authorList>
            <person name="Zhirakovskaya E."/>
        </authorList>
    </citation>
    <scope>NUCLEOTIDE SEQUENCE</scope>
</reference>
<keyword evidence="1" id="KW-0472">Membrane</keyword>
<feature type="transmembrane region" description="Helical" evidence="1">
    <location>
        <begin position="44"/>
        <end position="63"/>
    </location>
</feature>
<protein>
    <submittedName>
        <fullName evidence="2">Uncharacterized protein</fullName>
    </submittedName>
</protein>
<keyword evidence="1" id="KW-0812">Transmembrane</keyword>
<sequence>MNILTDVFVELFKMFVTDLRLTIATLAAVVLVALLLAYENLPPLFAGVLLLVLCVAILFEAVFRETRIRTKRH</sequence>
<gene>
    <name evidence="2" type="ORF">MNBD_ALPHA12-879</name>
</gene>